<evidence type="ECO:0000256" key="5">
    <source>
        <dbReference type="ARBA" id="ARBA00022921"/>
    </source>
</evidence>
<evidence type="ECO:0000256" key="2">
    <source>
        <dbReference type="ARBA" id="ARBA00022562"/>
    </source>
</evidence>
<evidence type="ECO:0000256" key="3">
    <source>
        <dbReference type="ARBA" id="ARBA00022612"/>
    </source>
</evidence>
<sequence length="451" mass="49587">MDAHALNERYLGPANSRLVHVLLPRTFLAHYSVPQDDTLNYTVYTRFVETGGASRGVRISGRFVLRDSNNACVSRTGLALSLPLVSHGGNLNAFDIAVLRIGSANAECDVTICFLYLELLSGLGLERVPTDLGPKADPVASKVRLERPLDELVDLVHRQQISAVRVAGGPLEVLTGLLKHRGTREQATHHLALEAPGVVRGECRQLPQIAERRPVPALVALTWRPLEQVEPEARRAVRHVFSGNTYYVWSYGETSPREHATRTSPVIFPDPTTTDILQLVFADQLFLLEKQDGFVNSLEAACRRQNYTLRQKLPVTIPNDPGSVDAIKECFAEACIVLRCLAAEQAAWVRAVRGTTVSQRPLWLDVLGLWETGHHCLGTMLCDVGGDESEPNWPAVIKHPSVKGTICGDLTACVVVSANLHAWLVLPGGVVIKGQYDVSEEDLELVRSRYV</sequence>
<dbReference type="GeneID" id="65099381"/>
<evidence type="ECO:0000256" key="1">
    <source>
        <dbReference type="ARBA" id="ARBA00022561"/>
    </source>
</evidence>
<dbReference type="GO" id="GO:0051276">
    <property type="term" value="P:chromosome organization"/>
    <property type="evidence" value="ECO:0007669"/>
    <property type="project" value="InterPro"/>
</dbReference>
<evidence type="ECO:0000313" key="7">
    <source>
        <dbReference type="EMBL" id="AGY30714.1"/>
    </source>
</evidence>
<keyword evidence="3" id="KW-1188">Viral release from host cell</keyword>
<evidence type="ECO:0000256" key="6">
    <source>
        <dbReference type="ARBA" id="ARBA00023219"/>
    </source>
</evidence>
<dbReference type="InterPro" id="IPR007640">
    <property type="entry name" value="UL17-like"/>
</dbReference>
<keyword evidence="6" id="KW-0231">Viral genome packaging</keyword>
<keyword evidence="2" id="KW-1048">Host nucleus</keyword>
<evidence type="ECO:0000313" key="8">
    <source>
        <dbReference type="Proteomes" id="UP000134372"/>
    </source>
</evidence>
<keyword evidence="8" id="KW-1185">Reference proteome</keyword>
<proteinExistence type="predicted"/>
<dbReference type="GO" id="GO:0019028">
    <property type="term" value="C:viral capsid"/>
    <property type="evidence" value="ECO:0007669"/>
    <property type="project" value="UniProtKB-KW"/>
</dbReference>
<dbReference type="KEGG" id="vg:65099381"/>
<dbReference type="Proteomes" id="UP000134372">
    <property type="component" value="Segment"/>
</dbReference>
<dbReference type="EMBL" id="KF703446">
    <property type="protein sequence ID" value="AGY30714.1"/>
    <property type="molecule type" value="Genomic_DNA"/>
</dbReference>
<dbReference type="Pfam" id="PF04559">
    <property type="entry name" value="Herpes_UL17"/>
    <property type="match status" value="1"/>
</dbReference>
<organism evidence="7 8">
    <name type="scientific">Retroperitoneal fibromatosis-associated herpesvirus</name>
    <dbReference type="NCBI Taxonomy" id="111469"/>
    <lineage>
        <taxon>Viruses</taxon>
        <taxon>Duplodnaviria</taxon>
        <taxon>Heunggongvirae</taxon>
        <taxon>Peploviricota</taxon>
        <taxon>Herviviricetes</taxon>
        <taxon>Herpesvirales</taxon>
        <taxon>Orthoherpesviridae</taxon>
        <taxon>Gammaherpesvirinae</taxon>
        <taxon>Rhadinovirus</taxon>
        <taxon>Rhadinovirus macacinegamma8</taxon>
        <taxon>Macacine gammaherpesvirus 8</taxon>
    </lineage>
</organism>
<keyword evidence="1" id="KW-0167">Capsid protein</keyword>
<protein>
    <submittedName>
        <fullName evidence="7">ORF32</fullName>
    </submittedName>
</protein>
<evidence type="ECO:0000256" key="4">
    <source>
        <dbReference type="ARBA" id="ARBA00022844"/>
    </source>
</evidence>
<dbReference type="RefSeq" id="YP_010084395.1">
    <property type="nucleotide sequence ID" value="NC_055135.1"/>
</dbReference>
<reference evidence="7 8" key="1">
    <citation type="journal article" date="2013" name="J. Virol.">
        <title>Next-Generation Sequence Analysis of the Genome of RFHVMn, the Macaque Homolog of Kaposi's Sarcoma (KS)-Associated Herpesvirus, from a KS-Like Tumor of a Pig-Tailed Macaque.</title>
        <authorList>
            <person name="Bruce A.G."/>
            <person name="Ryan J.T."/>
            <person name="Thomas M.J."/>
            <person name="Peng X."/>
            <person name="Grundhoff A."/>
            <person name="Tsai C.C."/>
            <person name="Rose T.M."/>
        </authorList>
    </citation>
    <scope>NUCLEOTIDE SEQUENCE [LARGE SCALE GENOMIC DNA]</scope>
    <source>
        <strain evidence="7">RFHVMnM78114</strain>
    </source>
</reference>
<keyword evidence="5" id="KW-0426">Late protein</keyword>
<accession>U5NIV9</accession>
<name>U5NIV9_9GAMA</name>
<keyword evidence="4" id="KW-0946">Virion</keyword>